<evidence type="ECO:0000256" key="1">
    <source>
        <dbReference type="SAM" id="MobiDB-lite"/>
    </source>
</evidence>
<evidence type="ECO:0000313" key="3">
    <source>
        <dbReference type="Proteomes" id="UP000238701"/>
    </source>
</evidence>
<accession>A0A2U3KW68</accession>
<dbReference type="AlphaFoldDB" id="A0A2U3KW68"/>
<name>A0A2U3KW68_9BACT</name>
<gene>
    <name evidence="2" type="ORF">SBA1_500024</name>
</gene>
<evidence type="ECO:0000313" key="2">
    <source>
        <dbReference type="EMBL" id="SPF43873.1"/>
    </source>
</evidence>
<feature type="region of interest" description="Disordered" evidence="1">
    <location>
        <begin position="1"/>
        <end position="20"/>
    </location>
</feature>
<protein>
    <submittedName>
        <fullName evidence="2">Uncharacterized protein</fullName>
    </submittedName>
</protein>
<organism evidence="2 3">
    <name type="scientific">Candidatus Sulfotelmatobacter kueseliae</name>
    <dbReference type="NCBI Taxonomy" id="2042962"/>
    <lineage>
        <taxon>Bacteria</taxon>
        <taxon>Pseudomonadati</taxon>
        <taxon>Acidobacteriota</taxon>
        <taxon>Terriglobia</taxon>
        <taxon>Terriglobales</taxon>
        <taxon>Candidatus Korobacteraceae</taxon>
        <taxon>Candidatus Sulfotelmatobacter</taxon>
    </lineage>
</organism>
<sequence length="71" mass="7899">MSPRGKARPCSQTTKRARGDSSRHLYILGRGGVGVKARQFNALALAFCHPLWLPTSVLKASHLQVLRRFRA</sequence>
<dbReference type="EMBL" id="OMOD01000145">
    <property type="protein sequence ID" value="SPF43873.1"/>
    <property type="molecule type" value="Genomic_DNA"/>
</dbReference>
<dbReference type="Proteomes" id="UP000238701">
    <property type="component" value="Unassembled WGS sequence"/>
</dbReference>
<proteinExistence type="predicted"/>
<reference evidence="3" key="1">
    <citation type="submission" date="2018-02" db="EMBL/GenBank/DDBJ databases">
        <authorList>
            <person name="Hausmann B."/>
        </authorList>
    </citation>
    <scope>NUCLEOTIDE SEQUENCE [LARGE SCALE GENOMIC DNA]</scope>
    <source>
        <strain evidence="3">Peat soil MAG SbA1</strain>
    </source>
</reference>